<dbReference type="Proteomes" id="UP000301870">
    <property type="component" value="Chromosome 19"/>
</dbReference>
<organism evidence="2 3">
    <name type="scientific">Spodoptera litura</name>
    <name type="common">Asian cotton leafworm</name>
    <dbReference type="NCBI Taxonomy" id="69820"/>
    <lineage>
        <taxon>Eukaryota</taxon>
        <taxon>Metazoa</taxon>
        <taxon>Ecdysozoa</taxon>
        <taxon>Arthropoda</taxon>
        <taxon>Hexapoda</taxon>
        <taxon>Insecta</taxon>
        <taxon>Pterygota</taxon>
        <taxon>Neoptera</taxon>
        <taxon>Endopterygota</taxon>
        <taxon>Lepidoptera</taxon>
        <taxon>Glossata</taxon>
        <taxon>Ditrysia</taxon>
        <taxon>Noctuoidea</taxon>
        <taxon>Noctuidae</taxon>
        <taxon>Amphipyrinae</taxon>
        <taxon>Spodoptera</taxon>
    </lineage>
</organism>
<evidence type="ECO:0000256" key="1">
    <source>
        <dbReference type="SAM" id="MobiDB-lite"/>
    </source>
</evidence>
<dbReference type="OrthoDB" id="5976067at2759"/>
<reference evidence="3" key="1">
    <citation type="submission" date="2025-08" db="UniProtKB">
        <authorList>
            <consortium name="RefSeq"/>
        </authorList>
    </citation>
    <scope>IDENTIFICATION</scope>
    <source>
        <strain evidence="3">Ishihara</strain>
        <tissue evidence="3">Whole body</tissue>
    </source>
</reference>
<evidence type="ECO:0000313" key="2">
    <source>
        <dbReference type="Proteomes" id="UP000301870"/>
    </source>
</evidence>
<accession>A0A9J7E4M6</accession>
<feature type="region of interest" description="Disordered" evidence="1">
    <location>
        <begin position="100"/>
        <end position="126"/>
    </location>
</feature>
<dbReference type="AlphaFoldDB" id="A0A9J7E4M6"/>
<dbReference type="RefSeq" id="XP_022824056.1">
    <property type="nucleotide sequence ID" value="XM_022968288.1"/>
</dbReference>
<proteinExistence type="predicted"/>
<dbReference type="PANTHER" id="PTHR16489:SF12">
    <property type="entry name" value="GH11727P"/>
    <property type="match status" value="1"/>
</dbReference>
<feature type="compositionally biased region" description="Basic and acidic residues" evidence="1">
    <location>
        <begin position="40"/>
        <end position="50"/>
    </location>
</feature>
<dbReference type="GO" id="GO:0000164">
    <property type="term" value="C:protein phosphatase type 1 complex"/>
    <property type="evidence" value="ECO:0007669"/>
    <property type="project" value="TreeGrafter"/>
</dbReference>
<dbReference type="GO" id="GO:0019888">
    <property type="term" value="F:protein phosphatase regulator activity"/>
    <property type="evidence" value="ECO:0007669"/>
    <property type="project" value="TreeGrafter"/>
</dbReference>
<feature type="region of interest" description="Disordered" evidence="1">
    <location>
        <begin position="290"/>
        <end position="321"/>
    </location>
</feature>
<evidence type="ECO:0000313" key="3">
    <source>
        <dbReference type="RefSeq" id="XP_022824056.1"/>
    </source>
</evidence>
<dbReference type="PANTHER" id="PTHR16489">
    <property type="entry name" value="GH11727P"/>
    <property type="match status" value="1"/>
</dbReference>
<name>A0A9J7E4M6_SPOLT</name>
<dbReference type="GO" id="GO:0034976">
    <property type="term" value="P:response to endoplasmic reticulum stress"/>
    <property type="evidence" value="ECO:0007669"/>
    <property type="project" value="TreeGrafter"/>
</dbReference>
<gene>
    <name evidence="3" type="primary">LOC111354744</name>
</gene>
<feature type="region of interest" description="Disordered" evidence="1">
    <location>
        <begin position="26"/>
        <end position="65"/>
    </location>
</feature>
<dbReference type="GeneID" id="111354744"/>
<sequence length="358" mass="40255">MRKSILDDLQFANEICIDEIVAPKKSPSIGAANKDSTTPEPEKDYFDEVSGRFNPGSVPESEDSFQIVFNDAPKLRRTSDCESEDSFIVFEDSPDSCYTSNDVFGDSSDSEEYDSDSDDMSDSGCGNASLAASQLSNSVNNLADDSLCDAEDEVDCGHVTFCDRVGVGEVAELESEKFSGLLLDGRKKKLRRALPAKKVHFSEQPPTVHVMRVWSFAARQARVGHWMRYALDRDRFKRRIADVDMAVSWVLKPQHRSRVMFQRSMKRKEIFEKKELEAFEQAEKEELEKLESGNVDTAQDGDEEDCKGPQPPMSVLEENNKNNVKVDLTDNVNSYQIVPVKDKILDLCTDYKVPAVET</sequence>
<protein>
    <submittedName>
        <fullName evidence="3">Uncharacterized protein LOC111354744</fullName>
    </submittedName>
</protein>
<feature type="compositionally biased region" description="Acidic residues" evidence="1">
    <location>
        <begin position="108"/>
        <end position="121"/>
    </location>
</feature>
<dbReference type="KEGG" id="sliu:111354744"/>
<keyword evidence="2" id="KW-1185">Reference proteome</keyword>
<dbReference type="InterPro" id="IPR051254">
    <property type="entry name" value="PPP1R15"/>
</dbReference>
<dbReference type="GO" id="GO:0005783">
    <property type="term" value="C:endoplasmic reticulum"/>
    <property type="evidence" value="ECO:0007669"/>
    <property type="project" value="TreeGrafter"/>
</dbReference>